<dbReference type="OrthoDB" id="9802328at2"/>
<keyword evidence="4 8" id="KW-0032">Aminotransferase</keyword>
<dbReference type="InterPro" id="IPR015422">
    <property type="entry name" value="PyrdxlP-dep_Trfase_small"/>
</dbReference>
<dbReference type="Gene3D" id="3.40.640.10">
    <property type="entry name" value="Type I PLP-dependent aspartate aminotransferase-like (Major domain)"/>
    <property type="match status" value="1"/>
</dbReference>
<accession>A0A323TJ47</accession>
<sequence>MNAESFFSKNIKDALKNDPPGSWMPTLPEQCIRLSSGFPAPSLVPVDQLKDAVASLLDEEGDLPLHYIGSPKVEKLTGQIQDMIKGHDIHVAEDELLITSGACQAIDLIARVLIDENTVVAIESPTYMEALEIFQNYTDQFISIPIDEHGLQTSVLEEVLEDRKNKGLPFPRLLYTIPTFQNPTGTTMTTERRKRVLRLASEYDFLVLEDDAYRELYFDQPSVPLKAMDREDRVLYVGSLSKVVATGMRIGWVAAAPEFIKALDWFKKDLGHPFGQATMATFLEKTEMAKRLNTLRDTYETKCEALISALEQYLPKQVSWYVPGGGYFVWVHIAGVDTTDMLTEALSKGVSYVPGEYFFLHSHEGKEYLRLSFSYANPKEIDEGAQKLGEVIKEVLKK</sequence>
<dbReference type="InterPro" id="IPR015424">
    <property type="entry name" value="PyrdxlP-dep_Trfase"/>
</dbReference>
<evidence type="ECO:0000259" key="7">
    <source>
        <dbReference type="Pfam" id="PF00155"/>
    </source>
</evidence>
<name>A0A323TJ47_9BACI</name>
<comment type="subunit">
    <text evidence="3">Homodimer.</text>
</comment>
<keyword evidence="5 8" id="KW-0808">Transferase</keyword>
<comment type="similarity">
    <text evidence="2">Belongs to the class-I pyridoxal-phosphate-dependent aminotransferase family.</text>
</comment>
<dbReference type="InterPro" id="IPR004839">
    <property type="entry name" value="Aminotransferase_I/II_large"/>
</dbReference>
<evidence type="ECO:0000256" key="1">
    <source>
        <dbReference type="ARBA" id="ARBA00001933"/>
    </source>
</evidence>
<evidence type="ECO:0000256" key="5">
    <source>
        <dbReference type="ARBA" id="ARBA00022679"/>
    </source>
</evidence>
<dbReference type="GO" id="GO:0030170">
    <property type="term" value="F:pyridoxal phosphate binding"/>
    <property type="evidence" value="ECO:0007669"/>
    <property type="project" value="InterPro"/>
</dbReference>
<dbReference type="SUPFAM" id="SSF53383">
    <property type="entry name" value="PLP-dependent transferases"/>
    <property type="match status" value="1"/>
</dbReference>
<dbReference type="Gene3D" id="3.90.1150.10">
    <property type="entry name" value="Aspartate Aminotransferase, domain 1"/>
    <property type="match status" value="1"/>
</dbReference>
<organism evidence="8 9">
    <name type="scientific">Salipaludibacillus keqinensis</name>
    <dbReference type="NCBI Taxonomy" id="2045207"/>
    <lineage>
        <taxon>Bacteria</taxon>
        <taxon>Bacillati</taxon>
        <taxon>Bacillota</taxon>
        <taxon>Bacilli</taxon>
        <taxon>Bacillales</taxon>
        <taxon>Bacillaceae</taxon>
    </lineage>
</organism>
<reference evidence="8 9" key="1">
    <citation type="submission" date="2017-10" db="EMBL/GenBank/DDBJ databases">
        <title>Bacillus sp. nov., a halophilic bacterium isolated from a Keqin Lake.</title>
        <authorList>
            <person name="Wang H."/>
        </authorList>
    </citation>
    <scope>NUCLEOTIDE SEQUENCE [LARGE SCALE GENOMIC DNA]</scope>
    <source>
        <strain evidence="8 9">KQ-12</strain>
    </source>
</reference>
<dbReference type="GO" id="GO:1901605">
    <property type="term" value="P:alpha-amino acid metabolic process"/>
    <property type="evidence" value="ECO:0007669"/>
    <property type="project" value="TreeGrafter"/>
</dbReference>
<dbReference type="InterPro" id="IPR015421">
    <property type="entry name" value="PyrdxlP-dep_Trfase_major"/>
</dbReference>
<evidence type="ECO:0000256" key="2">
    <source>
        <dbReference type="ARBA" id="ARBA00007441"/>
    </source>
</evidence>
<dbReference type="PANTHER" id="PTHR42790:SF19">
    <property type="entry name" value="KYNURENINE_ALPHA-AMINOADIPATE AMINOTRANSFERASE, MITOCHONDRIAL"/>
    <property type="match status" value="1"/>
</dbReference>
<dbReference type="Pfam" id="PF00155">
    <property type="entry name" value="Aminotran_1_2"/>
    <property type="match status" value="1"/>
</dbReference>
<evidence type="ECO:0000313" key="8">
    <source>
        <dbReference type="EMBL" id="PYZ94951.1"/>
    </source>
</evidence>
<evidence type="ECO:0000313" key="9">
    <source>
        <dbReference type="Proteomes" id="UP000248214"/>
    </source>
</evidence>
<comment type="caution">
    <text evidence="8">The sequence shown here is derived from an EMBL/GenBank/DDBJ whole genome shotgun (WGS) entry which is preliminary data.</text>
</comment>
<comment type="cofactor">
    <cofactor evidence="1">
        <name>pyridoxal 5'-phosphate</name>
        <dbReference type="ChEBI" id="CHEBI:597326"/>
    </cofactor>
</comment>
<keyword evidence="9" id="KW-1185">Reference proteome</keyword>
<dbReference type="PANTHER" id="PTHR42790">
    <property type="entry name" value="AMINOTRANSFERASE"/>
    <property type="match status" value="1"/>
</dbReference>
<dbReference type="Proteomes" id="UP000248214">
    <property type="component" value="Unassembled WGS sequence"/>
</dbReference>
<evidence type="ECO:0000256" key="3">
    <source>
        <dbReference type="ARBA" id="ARBA00011738"/>
    </source>
</evidence>
<gene>
    <name evidence="8" type="ORF">CR194_05390</name>
</gene>
<dbReference type="GO" id="GO:0008483">
    <property type="term" value="F:transaminase activity"/>
    <property type="evidence" value="ECO:0007669"/>
    <property type="project" value="UniProtKB-KW"/>
</dbReference>
<dbReference type="EMBL" id="PDOD01000001">
    <property type="protein sequence ID" value="PYZ94951.1"/>
    <property type="molecule type" value="Genomic_DNA"/>
</dbReference>
<dbReference type="InterPro" id="IPR050859">
    <property type="entry name" value="Class-I_PLP-dep_aminotransf"/>
</dbReference>
<dbReference type="RefSeq" id="WP_110608586.1">
    <property type="nucleotide sequence ID" value="NZ_PDOD01000001.1"/>
</dbReference>
<evidence type="ECO:0000256" key="4">
    <source>
        <dbReference type="ARBA" id="ARBA00022576"/>
    </source>
</evidence>
<feature type="domain" description="Aminotransferase class I/classII large" evidence="7">
    <location>
        <begin position="32"/>
        <end position="388"/>
    </location>
</feature>
<proteinExistence type="inferred from homology"/>
<dbReference type="AlphaFoldDB" id="A0A323TJ47"/>
<keyword evidence="6" id="KW-0663">Pyridoxal phosphate</keyword>
<evidence type="ECO:0000256" key="6">
    <source>
        <dbReference type="ARBA" id="ARBA00022898"/>
    </source>
</evidence>
<dbReference type="CDD" id="cd00609">
    <property type="entry name" value="AAT_like"/>
    <property type="match status" value="1"/>
</dbReference>
<protein>
    <submittedName>
        <fullName evidence="8">Aminotransferase</fullName>
    </submittedName>
</protein>
<dbReference type="FunFam" id="3.40.640.10:FF:000053">
    <property type="entry name" value="Aminotransferase, class I"/>
    <property type="match status" value="1"/>
</dbReference>